<dbReference type="GO" id="GO:0005634">
    <property type="term" value="C:nucleus"/>
    <property type="evidence" value="ECO:0007669"/>
    <property type="project" value="TreeGrafter"/>
</dbReference>
<sequence>RARWMAAPGFIRAAPGGGGGEEEEEEEEGRVGLEALGDGRKGSGMADSDPPSARELSQFAENLLQQLQEKFQLLTDKIALRMDEMGERIDDLEKHVTGLMVQAGIENTSEELTGGTGLKVKASR</sequence>
<evidence type="ECO:0000313" key="3">
    <source>
        <dbReference type="EMBL" id="KAJ7338601.1"/>
    </source>
</evidence>
<gene>
    <name evidence="3" type="ORF">JRQ81_012503</name>
</gene>
<dbReference type="EMBL" id="JAPFRF010000003">
    <property type="protein sequence ID" value="KAJ7338601.1"/>
    <property type="molecule type" value="Genomic_DNA"/>
</dbReference>
<name>A0A9Q1B5T9_9SAUR</name>
<proteinExistence type="inferred from homology"/>
<keyword evidence="4" id="KW-1185">Reference proteome</keyword>
<evidence type="ECO:0000256" key="1">
    <source>
        <dbReference type="ARBA" id="ARBA00006349"/>
    </source>
</evidence>
<comment type="caution">
    <text evidence="3">The sequence shown here is derived from an EMBL/GenBank/DDBJ whole genome shotgun (WGS) entry which is preliminary data.</text>
</comment>
<dbReference type="InterPro" id="IPR009643">
    <property type="entry name" value="HS1-bd"/>
</dbReference>
<reference evidence="3" key="1">
    <citation type="journal article" date="2023" name="DNA Res.">
        <title>Chromosome-level genome assembly of Phrynocephalus forsythii using third-generation DNA sequencing and Hi-C analysis.</title>
        <authorList>
            <person name="Qi Y."/>
            <person name="Zhao W."/>
            <person name="Zhao Y."/>
            <person name="Niu C."/>
            <person name="Cao S."/>
            <person name="Zhang Y."/>
        </authorList>
    </citation>
    <scope>NUCLEOTIDE SEQUENCE</scope>
    <source>
        <tissue evidence="3">Muscle</tissue>
    </source>
</reference>
<evidence type="ECO:0008006" key="5">
    <source>
        <dbReference type="Google" id="ProtNLM"/>
    </source>
</evidence>
<evidence type="ECO:0000313" key="4">
    <source>
        <dbReference type="Proteomes" id="UP001142489"/>
    </source>
</evidence>
<evidence type="ECO:0000256" key="2">
    <source>
        <dbReference type="SAM" id="MobiDB-lite"/>
    </source>
</evidence>
<accession>A0A9Q1B5T9</accession>
<dbReference type="GO" id="GO:0003714">
    <property type="term" value="F:transcription corepressor activity"/>
    <property type="evidence" value="ECO:0007669"/>
    <property type="project" value="InterPro"/>
</dbReference>
<feature type="region of interest" description="Disordered" evidence="2">
    <location>
        <begin position="1"/>
        <end position="53"/>
    </location>
</feature>
<dbReference type="AlphaFoldDB" id="A0A9Q1B5T9"/>
<organism evidence="3 4">
    <name type="scientific">Phrynocephalus forsythii</name>
    <dbReference type="NCBI Taxonomy" id="171643"/>
    <lineage>
        <taxon>Eukaryota</taxon>
        <taxon>Metazoa</taxon>
        <taxon>Chordata</taxon>
        <taxon>Craniata</taxon>
        <taxon>Vertebrata</taxon>
        <taxon>Euteleostomi</taxon>
        <taxon>Lepidosauria</taxon>
        <taxon>Squamata</taxon>
        <taxon>Bifurcata</taxon>
        <taxon>Unidentata</taxon>
        <taxon>Episquamata</taxon>
        <taxon>Toxicofera</taxon>
        <taxon>Iguania</taxon>
        <taxon>Acrodonta</taxon>
        <taxon>Agamidae</taxon>
        <taxon>Agaminae</taxon>
        <taxon>Phrynocephalus</taxon>
    </lineage>
</organism>
<dbReference type="Pfam" id="PF06825">
    <property type="entry name" value="HSBP1"/>
    <property type="match status" value="1"/>
</dbReference>
<dbReference type="PANTHER" id="PTHR19424">
    <property type="entry name" value="HEAT SHOCK FACTOR BINDING PROTEIN 1"/>
    <property type="match status" value="1"/>
</dbReference>
<dbReference type="GO" id="GO:0005829">
    <property type="term" value="C:cytosol"/>
    <property type="evidence" value="ECO:0007669"/>
    <property type="project" value="TreeGrafter"/>
</dbReference>
<protein>
    <recommendedName>
        <fullName evidence="5">Heat shock factor-binding protein 1-like protein 1</fullName>
    </recommendedName>
</protein>
<dbReference type="Gene3D" id="1.20.5.430">
    <property type="match status" value="1"/>
</dbReference>
<dbReference type="Proteomes" id="UP001142489">
    <property type="component" value="Unassembled WGS sequence"/>
</dbReference>
<dbReference type="PANTHER" id="PTHR19424:SF4">
    <property type="entry name" value="HEAT SHOCK FACTOR-BINDING PROTEIN 1-LIKE PROTEIN 1"/>
    <property type="match status" value="1"/>
</dbReference>
<feature type="non-terminal residue" evidence="3">
    <location>
        <position position="124"/>
    </location>
</feature>
<comment type="similarity">
    <text evidence="1">Belongs to the HSBP1 family.</text>
</comment>
<dbReference type="GO" id="GO:0070370">
    <property type="term" value="P:cellular heat acclimation"/>
    <property type="evidence" value="ECO:0007669"/>
    <property type="project" value="TreeGrafter"/>
</dbReference>
<dbReference type="OrthoDB" id="4159489at2759"/>